<evidence type="ECO:0000256" key="1">
    <source>
        <dbReference type="SAM" id="MobiDB-lite"/>
    </source>
</evidence>
<feature type="signal peptide" evidence="2">
    <location>
        <begin position="1"/>
        <end position="21"/>
    </location>
</feature>
<dbReference type="KEGG" id="mhey:H2LOC_012205"/>
<evidence type="ECO:0000313" key="4">
    <source>
        <dbReference type="Proteomes" id="UP000309061"/>
    </source>
</evidence>
<feature type="region of interest" description="Disordered" evidence="1">
    <location>
        <begin position="24"/>
        <end position="79"/>
    </location>
</feature>
<evidence type="ECO:0000256" key="2">
    <source>
        <dbReference type="SAM" id="SignalP"/>
    </source>
</evidence>
<feature type="compositionally biased region" description="Basic and acidic residues" evidence="1">
    <location>
        <begin position="46"/>
        <end position="60"/>
    </location>
</feature>
<gene>
    <name evidence="3" type="ORF">H2LOC_012205</name>
</gene>
<name>A0A6B8KHE1_9HYPH</name>
<accession>A0A6B8KHE1</accession>
<organism evidence="3 4">
    <name type="scientific">Methylocystis heyeri</name>
    <dbReference type="NCBI Taxonomy" id="391905"/>
    <lineage>
        <taxon>Bacteria</taxon>
        <taxon>Pseudomonadati</taxon>
        <taxon>Pseudomonadota</taxon>
        <taxon>Alphaproteobacteria</taxon>
        <taxon>Hyphomicrobiales</taxon>
        <taxon>Methylocystaceae</taxon>
        <taxon>Methylocystis</taxon>
    </lineage>
</organism>
<reference evidence="3 4" key="1">
    <citation type="submission" date="2019-11" db="EMBL/GenBank/DDBJ databases">
        <title>The genome sequence of Methylocystis heyeri.</title>
        <authorList>
            <person name="Oshkin I.Y."/>
            <person name="Miroshnikov K."/>
            <person name="Dedysh S.N."/>
        </authorList>
    </citation>
    <scope>NUCLEOTIDE SEQUENCE [LARGE SCALE GENOMIC DNA]</scope>
    <source>
        <strain evidence="3 4">H2</strain>
    </source>
</reference>
<dbReference type="EMBL" id="CP046052">
    <property type="protein sequence ID" value="QGM46395.1"/>
    <property type="molecule type" value="Genomic_DNA"/>
</dbReference>
<sequence length="79" mass="8932">MKKTLATAALVAFLAPSLAQAGDWRHQRHTYAGGQGRGEHHHGHRGYHDGNWGRHGADWGHHRRGGHHQERGNILNLHW</sequence>
<dbReference type="AlphaFoldDB" id="A0A6B8KHE1"/>
<keyword evidence="4" id="KW-1185">Reference proteome</keyword>
<dbReference type="Proteomes" id="UP000309061">
    <property type="component" value="Chromosome"/>
</dbReference>
<evidence type="ECO:0000313" key="3">
    <source>
        <dbReference type="EMBL" id="QGM46395.1"/>
    </source>
</evidence>
<feature type="chain" id="PRO_5025440732" description="Sulfur globule protein" evidence="2">
    <location>
        <begin position="22"/>
        <end position="79"/>
    </location>
</feature>
<proteinExistence type="predicted"/>
<dbReference type="RefSeq" id="WP_154331652.1">
    <property type="nucleotide sequence ID" value="NZ_CP046052.1"/>
</dbReference>
<keyword evidence="2" id="KW-0732">Signal</keyword>
<evidence type="ECO:0008006" key="5">
    <source>
        <dbReference type="Google" id="ProtNLM"/>
    </source>
</evidence>
<protein>
    <recommendedName>
        <fullName evidence="5">Sulfur globule protein</fullName>
    </recommendedName>
</protein>